<dbReference type="Proteomes" id="UP000478837">
    <property type="component" value="Unassembled WGS sequence"/>
</dbReference>
<proteinExistence type="predicted"/>
<dbReference type="AlphaFoldDB" id="A0A6L9MXR2"/>
<gene>
    <name evidence="1" type="ORF">GTW09_15990</name>
</gene>
<dbReference type="RefSeq" id="WP_163112678.1">
    <property type="nucleotide sequence ID" value="NZ_JAAAWP010000013.1"/>
</dbReference>
<accession>A0A6L9MXR2</accession>
<dbReference type="EMBL" id="JAAAWP010000013">
    <property type="protein sequence ID" value="NDW23022.1"/>
    <property type="molecule type" value="Genomic_DNA"/>
</dbReference>
<comment type="caution">
    <text evidence="1">The sequence shown here is derived from an EMBL/GenBank/DDBJ whole genome shotgun (WGS) entry which is preliminary data.</text>
</comment>
<evidence type="ECO:0000313" key="1">
    <source>
        <dbReference type="EMBL" id="NDW23022.1"/>
    </source>
</evidence>
<reference evidence="1 2" key="1">
    <citation type="submission" date="2020-01" db="EMBL/GenBank/DDBJ databases">
        <title>Genomes of bacteria type strains.</title>
        <authorList>
            <person name="Chen J."/>
            <person name="Zhu S."/>
            <person name="Yang J."/>
        </authorList>
    </citation>
    <scope>NUCLEOTIDE SEQUENCE [LARGE SCALE GENOMIC DNA]</scope>
    <source>
        <strain evidence="1 2">LMG 22958</strain>
    </source>
</reference>
<sequence>MSAQSQNPDNIYTQQVKHLLSLVYPQESGFGSIFEDARHYFSLSTTLEQHTADLKAQLLKLKDRKDKEVLAGQLTQQIKNNTQKLEEERLARLERLEAVCSKIISLCEGETWAETQQLSAKFLGTLMLLTRGADGNFARVHQRYKPIYKAVLTLRLADRLLAHDTIAHSYLSKYREAIARFRNDQYWKDKWKTELGIPLISAALLQDIGLQSSAALTILKGPDGDLDEFRLLDESQRKDLLKINYHFTMKYLADGLGIPKYTGNVKDERDRFIKVHSDASSFLQQLVKDAFLSKTGLGELVKIPQIYVSIVLSTKSDYTRLDLPKGYLLIEQLAKKGSLNKHLAQDFTNLVGYFPQGFGITFIPTNEKGQEKNQYEYAIVVGLNPAKPAEPICKVVTRNQKFVTSGAQEVIDKSRNLYFPANRKKLMRLGEARLGEIMAQLSNNFTQNSLDELVPSFWEPHDFFGFKKHQNLWTKNN</sequence>
<organism evidence="1 2">
    <name type="scientific">Alteromonas hispanica</name>
    <dbReference type="NCBI Taxonomy" id="315421"/>
    <lineage>
        <taxon>Bacteria</taxon>
        <taxon>Pseudomonadati</taxon>
        <taxon>Pseudomonadota</taxon>
        <taxon>Gammaproteobacteria</taxon>
        <taxon>Alteromonadales</taxon>
        <taxon>Alteromonadaceae</taxon>
        <taxon>Alteromonas/Salinimonas group</taxon>
        <taxon>Alteromonas</taxon>
    </lineage>
</organism>
<evidence type="ECO:0000313" key="2">
    <source>
        <dbReference type="Proteomes" id="UP000478837"/>
    </source>
</evidence>
<keyword evidence="2" id="KW-1185">Reference proteome</keyword>
<protein>
    <submittedName>
        <fullName evidence="1">Uncharacterized protein</fullName>
    </submittedName>
</protein>
<name>A0A6L9MXR2_9ALTE</name>